<feature type="region of interest" description="Disordered" evidence="1">
    <location>
        <begin position="453"/>
        <end position="529"/>
    </location>
</feature>
<protein>
    <submittedName>
        <fullName evidence="2">Uncharacterized protein</fullName>
    </submittedName>
</protein>
<dbReference type="AlphaFoldDB" id="A0A0T6B2F3"/>
<evidence type="ECO:0000256" key="1">
    <source>
        <dbReference type="SAM" id="MobiDB-lite"/>
    </source>
</evidence>
<feature type="compositionally biased region" description="Polar residues" evidence="1">
    <location>
        <begin position="853"/>
        <end position="864"/>
    </location>
</feature>
<feature type="compositionally biased region" description="Acidic residues" evidence="1">
    <location>
        <begin position="464"/>
        <end position="492"/>
    </location>
</feature>
<feature type="compositionally biased region" description="Polar residues" evidence="1">
    <location>
        <begin position="135"/>
        <end position="147"/>
    </location>
</feature>
<organism evidence="2 3">
    <name type="scientific">Oryctes borbonicus</name>
    <dbReference type="NCBI Taxonomy" id="1629725"/>
    <lineage>
        <taxon>Eukaryota</taxon>
        <taxon>Metazoa</taxon>
        <taxon>Ecdysozoa</taxon>
        <taxon>Arthropoda</taxon>
        <taxon>Hexapoda</taxon>
        <taxon>Insecta</taxon>
        <taxon>Pterygota</taxon>
        <taxon>Neoptera</taxon>
        <taxon>Endopterygota</taxon>
        <taxon>Coleoptera</taxon>
        <taxon>Polyphaga</taxon>
        <taxon>Scarabaeiformia</taxon>
        <taxon>Scarabaeidae</taxon>
        <taxon>Dynastinae</taxon>
        <taxon>Oryctes</taxon>
    </lineage>
</organism>
<feature type="compositionally biased region" description="Polar residues" evidence="1">
    <location>
        <begin position="507"/>
        <end position="518"/>
    </location>
</feature>
<proteinExistence type="predicted"/>
<feature type="non-terminal residue" evidence="2">
    <location>
        <position position="1"/>
    </location>
</feature>
<feature type="region of interest" description="Disordered" evidence="1">
    <location>
        <begin position="110"/>
        <end position="155"/>
    </location>
</feature>
<accession>A0A0T6B2F3</accession>
<feature type="region of interest" description="Disordered" evidence="1">
    <location>
        <begin position="842"/>
        <end position="864"/>
    </location>
</feature>
<comment type="caution">
    <text evidence="2">The sequence shown here is derived from an EMBL/GenBank/DDBJ whole genome shotgun (WGS) entry which is preliminary data.</text>
</comment>
<feature type="compositionally biased region" description="Basic and acidic residues" evidence="1">
    <location>
        <begin position="454"/>
        <end position="463"/>
    </location>
</feature>
<feature type="region of interest" description="Disordered" evidence="1">
    <location>
        <begin position="641"/>
        <end position="672"/>
    </location>
</feature>
<keyword evidence="3" id="KW-1185">Reference proteome</keyword>
<feature type="compositionally biased region" description="Basic and acidic residues" evidence="1">
    <location>
        <begin position="493"/>
        <end position="506"/>
    </location>
</feature>
<feature type="compositionally biased region" description="Basic and acidic residues" evidence="1">
    <location>
        <begin position="842"/>
        <end position="852"/>
    </location>
</feature>
<evidence type="ECO:0000313" key="2">
    <source>
        <dbReference type="EMBL" id="KRT81635.1"/>
    </source>
</evidence>
<reference evidence="2 3" key="1">
    <citation type="submission" date="2015-09" db="EMBL/GenBank/DDBJ databases">
        <title>Draft genome of the scarab beetle Oryctes borbonicus.</title>
        <authorList>
            <person name="Meyer J.M."/>
            <person name="Markov G.V."/>
            <person name="Baskaran P."/>
            <person name="Herrmann M."/>
            <person name="Sommer R.J."/>
            <person name="Roedelsperger C."/>
        </authorList>
    </citation>
    <scope>NUCLEOTIDE SEQUENCE [LARGE SCALE GENOMIC DNA]</scope>
    <source>
        <strain evidence="2">OB123</strain>
        <tissue evidence="2">Whole animal</tissue>
    </source>
</reference>
<sequence length="916" mass="102449">SQPRYLQPSFQQNRNDYNVHDDIRPFHHQSQPSFLPIDPYFQSDLQTSELPLHLQQTLPQYRLSGLSLTTNEPSGFRIQPETAFRDQTHQSAQFPNQYNFHQNRVIPSTHRPSYSHLVPRPFGTPSRTEKFLRDASSQDTQDYTNGGSSPGIRPSLEFSLNKNRPATTGFAKWPSHKDRGGSKLSDAVEKFSHNLSGPGRSGNNVVLGKSTRNAILNHRIRTFTPNEEKSYKSKPLVKDFYVNNNGDVLITTKNPFSPKPTSTTAPPIVTPRKNPFKPSLKLKTESSSTNLKPSRSPFVPKIPLTSPADKLSYLKSFTNEPIMTKGHQKDSQEVADATKPVTVPPDQLFTITSVRNDKEDDIENEDDDYYISSGENSTPANYEYIDENLEEDDEITSGIAKITTEPVQNRTVDAITESITTEKQVTAQEITTATVDLSITTVKPENLTTLPTITKKENTTKEDEIAEEEEYEYYEYYDDSTEDSSKEEEDDQESSKESTSDVHSSREISTTTSSNLPNITDLTDEDLETTTEEATTTILETTSLKSENISINATSLPDKEEDLEILTTEDDAIFETTTFISTTTKATGTFSNESNIATPPITPEIEEIITGHPTSEMFTTMPAMTSPIVEEVDEIMAKSPTFEKSNEQDGNFDDNRIKSYDSSEEYEDEGGKEITDSNEIIGADMKDLSMNRSFEVVTMKPAKTVKDDNFKEFMDSADMDSFDDGLLTTNSNEASEVDVHVTSMDDNKGNKDKKVVSVVSVVTTKSVVNNTVIVDTVTPTPLITEQMAIPSNKDENTTDSWIIIASVQTSRSVSGARYLPSGIVEQEEKTTLISDINREKKLNEPVEERPEDNQTTVAQSVKPKTSTESLIDKLDRVQSDLSNKYLIRDFNNNGNNYIISEGKEEEESVLEGLYID</sequence>
<gene>
    <name evidence="2" type="ORF">AMK59_6038</name>
</gene>
<name>A0A0T6B2F3_9SCAR</name>
<evidence type="ECO:0000313" key="3">
    <source>
        <dbReference type="Proteomes" id="UP000051574"/>
    </source>
</evidence>
<dbReference type="OrthoDB" id="6162910at2759"/>
<dbReference type="Proteomes" id="UP000051574">
    <property type="component" value="Unassembled WGS sequence"/>
</dbReference>
<dbReference type="EMBL" id="LJIG01016093">
    <property type="protein sequence ID" value="KRT81635.1"/>
    <property type="molecule type" value="Genomic_DNA"/>
</dbReference>
<feature type="compositionally biased region" description="Polar residues" evidence="1">
    <location>
        <begin position="252"/>
        <end position="265"/>
    </location>
</feature>
<feature type="region of interest" description="Disordered" evidence="1">
    <location>
        <begin position="252"/>
        <end position="303"/>
    </location>
</feature>